<comment type="caution">
    <text evidence="2">The sequence shown here is derived from an EMBL/GenBank/DDBJ whole genome shotgun (WGS) entry which is preliminary data.</text>
</comment>
<dbReference type="Proteomes" id="UP001419268">
    <property type="component" value="Unassembled WGS sequence"/>
</dbReference>
<sequence>MASGSRGKELEEQYTNLSIEGDDELGLIIEEPGEEHDTTNYSKILIGKFLSDRSINFGAMRDILAPLWRLVKGMHIQEVKHLGLYMFTFFHDRDVTRVMEDGL</sequence>
<accession>A0AAP0DZ58</accession>
<proteinExistence type="predicted"/>
<evidence type="ECO:0000259" key="1">
    <source>
        <dbReference type="Pfam" id="PF14111"/>
    </source>
</evidence>
<feature type="domain" description="DUF4283" evidence="1">
    <location>
        <begin position="42"/>
        <end position="102"/>
    </location>
</feature>
<keyword evidence="3" id="KW-1185">Reference proteome</keyword>
<evidence type="ECO:0000313" key="3">
    <source>
        <dbReference type="Proteomes" id="UP001419268"/>
    </source>
</evidence>
<dbReference type="AlphaFoldDB" id="A0AAP0DZ58"/>
<organism evidence="2 3">
    <name type="scientific">Stephania cephalantha</name>
    <dbReference type="NCBI Taxonomy" id="152367"/>
    <lineage>
        <taxon>Eukaryota</taxon>
        <taxon>Viridiplantae</taxon>
        <taxon>Streptophyta</taxon>
        <taxon>Embryophyta</taxon>
        <taxon>Tracheophyta</taxon>
        <taxon>Spermatophyta</taxon>
        <taxon>Magnoliopsida</taxon>
        <taxon>Ranunculales</taxon>
        <taxon>Menispermaceae</taxon>
        <taxon>Menispermoideae</taxon>
        <taxon>Cissampelideae</taxon>
        <taxon>Stephania</taxon>
    </lineage>
</organism>
<reference evidence="2 3" key="1">
    <citation type="submission" date="2024-01" db="EMBL/GenBank/DDBJ databases">
        <title>Genome assemblies of Stephania.</title>
        <authorList>
            <person name="Yang L."/>
        </authorList>
    </citation>
    <scope>NUCLEOTIDE SEQUENCE [LARGE SCALE GENOMIC DNA]</scope>
    <source>
        <strain evidence="2">JXDWG</strain>
        <tissue evidence="2">Leaf</tissue>
    </source>
</reference>
<evidence type="ECO:0000313" key="2">
    <source>
        <dbReference type="EMBL" id="KAK9083749.1"/>
    </source>
</evidence>
<protein>
    <recommendedName>
        <fullName evidence="1">DUF4283 domain-containing protein</fullName>
    </recommendedName>
</protein>
<gene>
    <name evidence="2" type="ORF">Scep_030220</name>
</gene>
<dbReference type="Pfam" id="PF14111">
    <property type="entry name" value="DUF4283"/>
    <property type="match status" value="1"/>
</dbReference>
<dbReference type="EMBL" id="JBBNAG010000013">
    <property type="protein sequence ID" value="KAK9083749.1"/>
    <property type="molecule type" value="Genomic_DNA"/>
</dbReference>
<name>A0AAP0DZ58_9MAGN</name>
<dbReference type="InterPro" id="IPR025558">
    <property type="entry name" value="DUF4283"/>
</dbReference>